<feature type="domain" description="HAMP" evidence="12">
    <location>
        <begin position="305"/>
        <end position="357"/>
    </location>
</feature>
<dbReference type="Gene3D" id="3.30.450.20">
    <property type="entry name" value="PAS domain"/>
    <property type="match status" value="1"/>
</dbReference>
<organism evidence="13 14">
    <name type="scientific">Lucifera butyrica</name>
    <dbReference type="NCBI Taxonomy" id="1351585"/>
    <lineage>
        <taxon>Bacteria</taxon>
        <taxon>Bacillati</taxon>
        <taxon>Bacillota</taxon>
        <taxon>Negativicutes</taxon>
        <taxon>Veillonellales</taxon>
        <taxon>Veillonellaceae</taxon>
        <taxon>Lucifera</taxon>
    </lineage>
</organism>
<comment type="similarity">
    <text evidence="8">Belongs to the methyl-accepting chemotaxis (MCP) protein family.</text>
</comment>
<evidence type="ECO:0000259" key="11">
    <source>
        <dbReference type="PROSITE" id="PS50111"/>
    </source>
</evidence>
<proteinExistence type="inferred from homology"/>
<dbReference type="GO" id="GO:0007165">
    <property type="term" value="P:signal transduction"/>
    <property type="evidence" value="ECO:0007669"/>
    <property type="project" value="UniProtKB-KW"/>
</dbReference>
<dbReference type="PROSITE" id="PS50111">
    <property type="entry name" value="CHEMOTAXIS_TRANSDUC_2"/>
    <property type="match status" value="1"/>
</dbReference>
<dbReference type="Pfam" id="PF00015">
    <property type="entry name" value="MCPsignal"/>
    <property type="match status" value="1"/>
</dbReference>
<dbReference type="CDD" id="cd06225">
    <property type="entry name" value="HAMP"/>
    <property type="match status" value="1"/>
</dbReference>
<reference evidence="13 14" key="1">
    <citation type="submission" date="2018-06" db="EMBL/GenBank/DDBJ databases">
        <authorList>
            <person name="Strepis N."/>
        </authorList>
    </citation>
    <scope>NUCLEOTIDE SEQUENCE [LARGE SCALE GENOMIC DNA]</scope>
    <source>
        <strain evidence="13">LUCI</strain>
    </source>
</reference>
<evidence type="ECO:0000256" key="5">
    <source>
        <dbReference type="ARBA" id="ARBA00022989"/>
    </source>
</evidence>
<dbReference type="SMART" id="SM00304">
    <property type="entry name" value="HAMP"/>
    <property type="match status" value="1"/>
</dbReference>
<dbReference type="EMBL" id="UPPP01000072">
    <property type="protein sequence ID" value="VBB07109.1"/>
    <property type="molecule type" value="Genomic_DNA"/>
</dbReference>
<evidence type="ECO:0000256" key="1">
    <source>
        <dbReference type="ARBA" id="ARBA00004651"/>
    </source>
</evidence>
<keyword evidence="6 10" id="KW-0472">Membrane</keyword>
<evidence type="ECO:0000256" key="6">
    <source>
        <dbReference type="ARBA" id="ARBA00023136"/>
    </source>
</evidence>
<keyword evidence="14" id="KW-1185">Reference proteome</keyword>
<dbReference type="Pfam" id="PF00672">
    <property type="entry name" value="HAMP"/>
    <property type="match status" value="1"/>
</dbReference>
<dbReference type="Proteomes" id="UP000277811">
    <property type="component" value="Unassembled WGS sequence"/>
</dbReference>
<evidence type="ECO:0000259" key="12">
    <source>
        <dbReference type="PROSITE" id="PS50885"/>
    </source>
</evidence>
<dbReference type="CDD" id="cd12914">
    <property type="entry name" value="PDC1_DGC_like"/>
    <property type="match status" value="1"/>
</dbReference>
<dbReference type="CDD" id="cd12912">
    <property type="entry name" value="PDC2_MCP_like"/>
    <property type="match status" value="1"/>
</dbReference>
<dbReference type="InterPro" id="IPR004089">
    <property type="entry name" value="MCPsignal_dom"/>
</dbReference>
<keyword evidence="2" id="KW-1003">Cell membrane</keyword>
<dbReference type="AlphaFoldDB" id="A0A498R7B7"/>
<evidence type="ECO:0000256" key="4">
    <source>
        <dbReference type="ARBA" id="ARBA00022692"/>
    </source>
</evidence>
<keyword evidence="4 10" id="KW-0812">Transmembrane</keyword>
<evidence type="ECO:0000313" key="13">
    <source>
        <dbReference type="EMBL" id="VBB07109.1"/>
    </source>
</evidence>
<dbReference type="Gene3D" id="6.10.340.10">
    <property type="match status" value="1"/>
</dbReference>
<dbReference type="FunFam" id="1.10.287.950:FF:000001">
    <property type="entry name" value="Methyl-accepting chemotaxis sensory transducer"/>
    <property type="match status" value="1"/>
</dbReference>
<keyword evidence="5 10" id="KW-1133">Transmembrane helix</keyword>
<feature type="transmembrane region" description="Helical" evidence="10">
    <location>
        <begin position="281"/>
        <end position="307"/>
    </location>
</feature>
<dbReference type="GO" id="GO:0005886">
    <property type="term" value="C:plasma membrane"/>
    <property type="evidence" value="ECO:0007669"/>
    <property type="project" value="UniProtKB-SubCell"/>
</dbReference>
<name>A0A498R7B7_9FIRM</name>
<dbReference type="PANTHER" id="PTHR32089">
    <property type="entry name" value="METHYL-ACCEPTING CHEMOTAXIS PROTEIN MCPB"/>
    <property type="match status" value="1"/>
</dbReference>
<evidence type="ECO:0000313" key="14">
    <source>
        <dbReference type="Proteomes" id="UP000277811"/>
    </source>
</evidence>
<evidence type="ECO:0000256" key="2">
    <source>
        <dbReference type="ARBA" id="ARBA00022475"/>
    </source>
</evidence>
<dbReference type="Pfam" id="PF02743">
    <property type="entry name" value="dCache_1"/>
    <property type="match status" value="1"/>
</dbReference>
<sequence>MKIFPLHGIGNFTLRQKLSVFFVVIAAIPLILTTIVISYLSHATMIESVYTNSEKASAGLAGDINATLAANIQLLQAMADTEEIKSMNTEKQILFMKEIGKRTSSISTFIISDANGMQTVRTQGKNTENSKRDYFVKLLHGADFSISDVQIGHSTGKASLVLAVPIRDNRQNVIGALLGVVDFEKLSQKVLDTRYGKSGYAFLVDRKGKIIVHPNQELMQKMVDVSNLAPVQAVLSGKSGAVSYETKDGEKLSGFCNVPLSGWGVVVQQPKSEAVAEATKVTLVGIGFTLLAIILAAFAGVFVATFITRPIGKLVDVTHKFAQGDLTATVDIQREDEMGQLAAAFNAMAGHLKNLIQGVIEHANQVAAASQELSASAGEAERATNQVAVTMTDFAQGSQQQMGKLEKSLQEVNEMTDISNSVAQRADNASALSEDMSKDARTGDSAVINAVEKINEIKNATGLTSSAIKTLEDRSRQISEILNVISGIAGQTNLLALNAAIEAARAGEQGRGFAVVAEEVRKLAEQSQQATEEISSIIGKIKQQTNEAVTAMDTGNVKVNEGVEVVNQVKQVLMNIMEQINNNANLISGMNTASKQQIEVMQKMLAGTQQVADIARKSSAGAETAAAATEEITASMEGIAGSANALAKTAAELQMMVSKFKI</sequence>
<evidence type="ECO:0000256" key="7">
    <source>
        <dbReference type="ARBA" id="ARBA00023224"/>
    </source>
</evidence>
<keyword evidence="3" id="KW-0145">Chemotaxis</keyword>
<keyword evidence="7 9" id="KW-0807">Transducer</keyword>
<accession>A0A498R7B7</accession>
<dbReference type="GO" id="GO:0006935">
    <property type="term" value="P:chemotaxis"/>
    <property type="evidence" value="ECO:0007669"/>
    <property type="project" value="UniProtKB-KW"/>
</dbReference>
<dbReference type="RefSeq" id="WP_122628057.1">
    <property type="nucleotide sequence ID" value="NZ_UPPP01000072.1"/>
</dbReference>
<dbReference type="SMART" id="SM00283">
    <property type="entry name" value="MA"/>
    <property type="match status" value="1"/>
</dbReference>
<evidence type="ECO:0000256" key="8">
    <source>
        <dbReference type="ARBA" id="ARBA00029447"/>
    </source>
</evidence>
<evidence type="ECO:0000256" key="9">
    <source>
        <dbReference type="PROSITE-ProRule" id="PRU00284"/>
    </source>
</evidence>
<evidence type="ECO:0000256" key="3">
    <source>
        <dbReference type="ARBA" id="ARBA00022500"/>
    </source>
</evidence>
<protein>
    <submittedName>
        <fullName evidence="13">Uncharacterized protein</fullName>
    </submittedName>
</protein>
<gene>
    <name evidence="13" type="ORF">LUCI_2353</name>
</gene>
<dbReference type="Gene3D" id="1.10.287.950">
    <property type="entry name" value="Methyl-accepting chemotaxis protein"/>
    <property type="match status" value="1"/>
</dbReference>
<comment type="subcellular location">
    <subcellularLocation>
        <location evidence="1">Cell membrane</location>
        <topology evidence="1">Multi-pass membrane protein</topology>
    </subcellularLocation>
</comment>
<evidence type="ECO:0000256" key="10">
    <source>
        <dbReference type="SAM" id="Phobius"/>
    </source>
</evidence>
<dbReference type="SUPFAM" id="SSF58104">
    <property type="entry name" value="Methyl-accepting chemotaxis protein (MCP) signaling domain"/>
    <property type="match status" value="1"/>
</dbReference>
<feature type="transmembrane region" description="Helical" evidence="10">
    <location>
        <begin position="20"/>
        <end position="40"/>
    </location>
</feature>
<dbReference type="InterPro" id="IPR033479">
    <property type="entry name" value="dCache_1"/>
</dbReference>
<dbReference type="CDD" id="cd11386">
    <property type="entry name" value="MCP_signal"/>
    <property type="match status" value="1"/>
</dbReference>
<feature type="domain" description="Methyl-accepting transducer" evidence="11">
    <location>
        <begin position="376"/>
        <end position="612"/>
    </location>
</feature>
<dbReference type="PANTHER" id="PTHR32089:SF112">
    <property type="entry name" value="LYSOZYME-LIKE PROTEIN-RELATED"/>
    <property type="match status" value="1"/>
</dbReference>
<dbReference type="InterPro" id="IPR003660">
    <property type="entry name" value="HAMP_dom"/>
</dbReference>
<dbReference type="PROSITE" id="PS50885">
    <property type="entry name" value="HAMP"/>
    <property type="match status" value="1"/>
</dbReference>
<dbReference type="OrthoDB" id="136416at2"/>